<dbReference type="EMBL" id="GU076028">
    <property type="protein sequence ID" value="ACY92557.1"/>
    <property type="molecule type" value="mRNA"/>
</dbReference>
<dbReference type="PANTHER" id="PTHR45695:SF23">
    <property type="entry name" value="GALANIN-LIKE G-PROTEIN COUPLED RECEPTOR NPR-9"/>
    <property type="match status" value="1"/>
</dbReference>
<feature type="domain" description="G-protein coupled receptors family 1 profile" evidence="13">
    <location>
        <begin position="40"/>
        <end position="297"/>
    </location>
</feature>
<dbReference type="InterPro" id="IPR017452">
    <property type="entry name" value="GPCR_Rhodpsn_7TM"/>
</dbReference>
<keyword evidence="8 11" id="KW-0675">Receptor</keyword>
<gene>
    <name evidence="16" type="primary">LOC100313641</name>
</gene>
<dbReference type="CDD" id="cd15095">
    <property type="entry name" value="7tmA_KiSS1R"/>
    <property type="match status" value="1"/>
</dbReference>
<evidence type="ECO:0000313" key="14">
    <source>
        <dbReference type="EMBL" id="ACY92557.1"/>
    </source>
</evidence>
<evidence type="ECO:0000256" key="6">
    <source>
        <dbReference type="ARBA" id="ARBA00023136"/>
    </source>
</evidence>
<organism evidence="14">
    <name type="scientific">Saccoglossus kowalevskii</name>
    <name type="common">Acorn worm</name>
    <dbReference type="NCBI Taxonomy" id="10224"/>
    <lineage>
        <taxon>Eukaryota</taxon>
        <taxon>Metazoa</taxon>
        <taxon>Hemichordata</taxon>
        <taxon>Enteropneusta</taxon>
        <taxon>Harrimaniidae</taxon>
        <taxon>Saccoglossus</taxon>
    </lineage>
</organism>
<feature type="transmembrane region" description="Helical" evidence="12">
    <location>
        <begin position="186"/>
        <end position="214"/>
    </location>
</feature>
<feature type="transmembrane region" description="Helical" evidence="12">
    <location>
        <begin position="242"/>
        <end position="265"/>
    </location>
</feature>
<comment type="similarity">
    <text evidence="11">Belongs to the G-protein coupled receptor 1 family.</text>
</comment>
<keyword evidence="4 12" id="KW-1133">Transmembrane helix</keyword>
<reference evidence="14" key="1">
    <citation type="submission" date="2009-10" db="EMBL/GenBank/DDBJ databases">
        <authorList>
            <person name="Freeman R.M.Jr."/>
            <person name="Wu M.M."/>
            <person name="Gerhart J.J."/>
        </authorList>
    </citation>
    <scope>NUCLEOTIDE SEQUENCE</scope>
</reference>
<dbReference type="PRINTS" id="PR00663">
    <property type="entry name" value="GALANINR"/>
</dbReference>
<evidence type="ECO:0000256" key="4">
    <source>
        <dbReference type="ARBA" id="ARBA00022989"/>
    </source>
</evidence>
<evidence type="ECO:0000256" key="7">
    <source>
        <dbReference type="ARBA" id="ARBA00023157"/>
    </source>
</evidence>
<dbReference type="Gene3D" id="1.20.1070.10">
    <property type="entry name" value="Rhodopsin 7-helix transmembrane proteins"/>
    <property type="match status" value="1"/>
</dbReference>
<keyword evidence="9" id="KW-0325">Glycoprotein</keyword>
<accession>D1LX51</accession>
<feature type="transmembrane region" description="Helical" evidence="12">
    <location>
        <begin position="98"/>
        <end position="119"/>
    </location>
</feature>
<dbReference type="PROSITE" id="PS50262">
    <property type="entry name" value="G_PROTEIN_RECEP_F1_2"/>
    <property type="match status" value="1"/>
</dbReference>
<keyword evidence="5 11" id="KW-0297">G-protein coupled receptor</keyword>
<dbReference type="OrthoDB" id="2132067at2759"/>
<keyword evidence="10 11" id="KW-0807">Transducer</keyword>
<feature type="transmembrane region" description="Helical" evidence="12">
    <location>
        <begin position="140"/>
        <end position="161"/>
    </location>
</feature>
<keyword evidence="15" id="KW-1185">Reference proteome</keyword>
<proteinExistence type="evidence at transcript level"/>
<dbReference type="GO" id="GO:0005886">
    <property type="term" value="C:plasma membrane"/>
    <property type="evidence" value="ECO:0007669"/>
    <property type="project" value="UniProtKB-SubCell"/>
</dbReference>
<evidence type="ECO:0000259" key="13">
    <source>
        <dbReference type="PROSITE" id="PS50262"/>
    </source>
</evidence>
<dbReference type="PROSITE" id="PS00237">
    <property type="entry name" value="G_PROTEIN_RECEP_F1_1"/>
    <property type="match status" value="1"/>
</dbReference>
<evidence type="ECO:0000256" key="5">
    <source>
        <dbReference type="ARBA" id="ARBA00023040"/>
    </source>
</evidence>
<dbReference type="InterPro" id="IPR000276">
    <property type="entry name" value="GPCR_Rhodpsn"/>
</dbReference>
<dbReference type="InterPro" id="IPR000405">
    <property type="entry name" value="Galanin_rcpt"/>
</dbReference>
<evidence type="ECO:0000256" key="11">
    <source>
        <dbReference type="RuleBase" id="RU000688"/>
    </source>
</evidence>
<evidence type="ECO:0000256" key="3">
    <source>
        <dbReference type="ARBA" id="ARBA00022692"/>
    </source>
</evidence>
<reference evidence="16" key="2">
    <citation type="submission" date="2025-05" db="UniProtKB">
        <authorList>
            <consortium name="RefSeq"/>
        </authorList>
    </citation>
    <scope>IDENTIFICATION</scope>
</reference>
<dbReference type="KEGG" id="sko:100313641"/>
<evidence type="ECO:0000313" key="15">
    <source>
        <dbReference type="Proteomes" id="UP000694865"/>
    </source>
</evidence>
<dbReference type="AlphaFoldDB" id="D1LX51"/>
<feature type="transmembrane region" description="Helical" evidence="12">
    <location>
        <begin position="277"/>
        <end position="300"/>
    </location>
</feature>
<feature type="transmembrane region" description="Helical" evidence="12">
    <location>
        <begin position="20"/>
        <end position="49"/>
    </location>
</feature>
<evidence type="ECO:0000256" key="2">
    <source>
        <dbReference type="ARBA" id="ARBA00022475"/>
    </source>
</evidence>
<evidence type="ECO:0000256" key="9">
    <source>
        <dbReference type="ARBA" id="ARBA00023180"/>
    </source>
</evidence>
<dbReference type="GeneID" id="100313641"/>
<dbReference type="Proteomes" id="UP000694865">
    <property type="component" value="Unplaced"/>
</dbReference>
<comment type="subcellular location">
    <subcellularLocation>
        <location evidence="1">Cell membrane</location>
        <topology evidence="1">Multi-pass membrane protein</topology>
    </subcellularLocation>
</comment>
<keyword evidence="2" id="KW-1003">Cell membrane</keyword>
<evidence type="ECO:0000313" key="16">
    <source>
        <dbReference type="RefSeq" id="NP_001161574.1"/>
    </source>
</evidence>
<dbReference type="Pfam" id="PF00001">
    <property type="entry name" value="7tm_1"/>
    <property type="match status" value="1"/>
</dbReference>
<dbReference type="PRINTS" id="PR00237">
    <property type="entry name" value="GPCRRHODOPSN"/>
</dbReference>
<evidence type="ECO:0000256" key="12">
    <source>
        <dbReference type="SAM" id="Phobius"/>
    </source>
</evidence>
<keyword evidence="6 12" id="KW-0472">Membrane</keyword>
<evidence type="ECO:0000256" key="10">
    <source>
        <dbReference type="ARBA" id="ARBA00023224"/>
    </source>
</evidence>
<sequence length="354" mass="40344">MWKNSSNGTDDVWYGDWYLGVAQILPAVSIAVISVVGIIGNSLVICIVGRNRKMWTVTNLYISSLAMTDIMFLICCGVTTTTITLTADWLFGDFMCRFVAYMQLVTVQATCGTLTALTVDRYKVITMPLRSMAIRTTKKTMILIAIIWLGSLLLHIPIPIYTGVETDGDQHFCIRVFPNANADTVYLIYSLISTYLLPLAIVAVCSGLILRALWCQQEHSQLHKNKDEERVRRQKWRVTKMVFTVAGVFAICWAPIQMLNLWWLLDDNFPETAATHYFRYFCLCLSYSNSTMNPFVYALSGRKYRRYLRRLFRKKRQAKFSRGSITTTTTCNTTLTTSIKFHGENGRGDKPCIL</sequence>
<dbReference type="PANTHER" id="PTHR45695">
    <property type="entry name" value="LEUCOKININ RECEPTOR-RELATED"/>
    <property type="match status" value="1"/>
</dbReference>
<evidence type="ECO:0000256" key="8">
    <source>
        <dbReference type="ARBA" id="ARBA00023170"/>
    </source>
</evidence>
<dbReference type="RefSeq" id="NP_001161574.1">
    <property type="nucleotide sequence ID" value="NM_001168102.1"/>
</dbReference>
<name>D1LX51_SACKO</name>
<dbReference type="GO" id="GO:0004930">
    <property type="term" value="F:G protein-coupled receptor activity"/>
    <property type="evidence" value="ECO:0007669"/>
    <property type="project" value="UniProtKB-KW"/>
</dbReference>
<keyword evidence="3 11" id="KW-0812">Transmembrane</keyword>
<protein>
    <submittedName>
        <fullName evidence="14 16">Kisspeptin receptor 2</fullName>
    </submittedName>
</protein>
<keyword evidence="7" id="KW-1015">Disulfide bond</keyword>
<dbReference type="SMART" id="SM01381">
    <property type="entry name" value="7TM_GPCR_Srsx"/>
    <property type="match status" value="1"/>
</dbReference>
<dbReference type="SUPFAM" id="SSF81321">
    <property type="entry name" value="Family A G protein-coupled receptor-like"/>
    <property type="match status" value="1"/>
</dbReference>
<evidence type="ECO:0000256" key="1">
    <source>
        <dbReference type="ARBA" id="ARBA00004651"/>
    </source>
</evidence>
<feature type="transmembrane region" description="Helical" evidence="12">
    <location>
        <begin position="70"/>
        <end position="92"/>
    </location>
</feature>